<dbReference type="GO" id="GO:0006271">
    <property type="term" value="P:DNA strand elongation involved in DNA replication"/>
    <property type="evidence" value="ECO:0007669"/>
    <property type="project" value="TreeGrafter"/>
</dbReference>
<dbReference type="Pfam" id="PF02767">
    <property type="entry name" value="DNA_pol3_beta_2"/>
    <property type="match status" value="1"/>
</dbReference>
<dbReference type="SUPFAM" id="SSF55979">
    <property type="entry name" value="DNA clamp"/>
    <property type="match status" value="3"/>
</dbReference>
<evidence type="ECO:0000256" key="6">
    <source>
        <dbReference type="ARBA" id="ARBA00022705"/>
    </source>
</evidence>
<dbReference type="InterPro" id="IPR022637">
    <property type="entry name" value="DNA_polIII_beta_cen"/>
</dbReference>
<organism evidence="12">
    <name type="scientific">hydrothermal vent metagenome</name>
    <dbReference type="NCBI Taxonomy" id="652676"/>
    <lineage>
        <taxon>unclassified sequences</taxon>
        <taxon>metagenomes</taxon>
        <taxon>ecological metagenomes</taxon>
    </lineage>
</organism>
<dbReference type="GO" id="GO:0009360">
    <property type="term" value="C:DNA polymerase III complex"/>
    <property type="evidence" value="ECO:0007669"/>
    <property type="project" value="InterPro"/>
</dbReference>
<keyword evidence="4 12" id="KW-0808">Transferase</keyword>
<evidence type="ECO:0000256" key="2">
    <source>
        <dbReference type="ARBA" id="ARBA00010752"/>
    </source>
</evidence>
<sequence length="355" mass="40676">MKISIQKSILENILIHAGPFLEKKDTSQITSHIYLNAKQNKLTLKATDYEIGFLVTTEELTIINEGTITANGKKFLDIVRILKDGEINLEMKDENLFISQGHSNFKLPTFTHSEFPEFPSYENRSKISIDSHTLIDSLKKVTPAIDNNNPKFELNGALIDIKKENINFASTDTRRLAVVSINNQNENELSIIIPKKAIIEIQKLFFDNLELYYDETNLIIHSEQYTFFTKLINGKFPEYQRIIPKETKYNLTLPKATMIDSIKQITTISTDVKITFFEKTIHFESLSNDNIEAKTEINFTTNFNEPFSIAINSKYLLDFLNAINASEFNIGLNEGNLPFVMQDKNFITVIMPIVI</sequence>
<dbReference type="InterPro" id="IPR001001">
    <property type="entry name" value="DNA_polIII_beta"/>
</dbReference>
<comment type="subcellular location">
    <subcellularLocation>
        <location evidence="1">Cytoplasm</location>
    </subcellularLocation>
</comment>
<proteinExistence type="inferred from homology"/>
<protein>
    <submittedName>
        <fullName evidence="12">DNA polymerase III beta subunit</fullName>
        <ecNumber evidence="12">2.7.7.7</ecNumber>
    </submittedName>
</protein>
<reference evidence="12" key="1">
    <citation type="submission" date="2016-10" db="EMBL/GenBank/DDBJ databases">
        <authorList>
            <person name="de Groot N.N."/>
        </authorList>
    </citation>
    <scope>NUCLEOTIDE SEQUENCE</scope>
</reference>
<comment type="similarity">
    <text evidence="2">Belongs to the beta sliding clamp family.</text>
</comment>
<feature type="domain" description="DNA polymerase III beta sliding clamp N-terminal" evidence="9">
    <location>
        <begin position="1"/>
        <end position="118"/>
    </location>
</feature>
<evidence type="ECO:0000256" key="7">
    <source>
        <dbReference type="ARBA" id="ARBA00022932"/>
    </source>
</evidence>
<evidence type="ECO:0000256" key="1">
    <source>
        <dbReference type="ARBA" id="ARBA00004496"/>
    </source>
</evidence>
<evidence type="ECO:0000256" key="4">
    <source>
        <dbReference type="ARBA" id="ARBA00022679"/>
    </source>
</evidence>
<dbReference type="GO" id="GO:0005737">
    <property type="term" value="C:cytoplasm"/>
    <property type="evidence" value="ECO:0007669"/>
    <property type="project" value="UniProtKB-SubCell"/>
</dbReference>
<gene>
    <name evidence="12" type="ORF">MNB_SM-5-622</name>
</gene>
<evidence type="ECO:0000259" key="9">
    <source>
        <dbReference type="Pfam" id="PF00712"/>
    </source>
</evidence>
<evidence type="ECO:0000256" key="5">
    <source>
        <dbReference type="ARBA" id="ARBA00022695"/>
    </source>
</evidence>
<dbReference type="EC" id="2.7.7.7" evidence="12"/>
<keyword evidence="8" id="KW-0238">DNA-binding</keyword>
<dbReference type="InterPro" id="IPR022634">
    <property type="entry name" value="DNA_polIII_beta_N"/>
</dbReference>
<keyword evidence="5 12" id="KW-0548">Nucleotidyltransferase</keyword>
<keyword evidence="3" id="KW-0963">Cytoplasm</keyword>
<dbReference type="PANTHER" id="PTHR30478:SF0">
    <property type="entry name" value="BETA SLIDING CLAMP"/>
    <property type="match status" value="1"/>
</dbReference>
<evidence type="ECO:0000259" key="10">
    <source>
        <dbReference type="Pfam" id="PF02767"/>
    </source>
</evidence>
<evidence type="ECO:0000256" key="8">
    <source>
        <dbReference type="ARBA" id="ARBA00023125"/>
    </source>
</evidence>
<feature type="domain" description="DNA polymerase III beta sliding clamp central" evidence="10">
    <location>
        <begin position="129"/>
        <end position="238"/>
    </location>
</feature>
<keyword evidence="6" id="KW-0235">DNA replication</keyword>
<dbReference type="GO" id="GO:0008408">
    <property type="term" value="F:3'-5' exonuclease activity"/>
    <property type="evidence" value="ECO:0007669"/>
    <property type="project" value="InterPro"/>
</dbReference>
<dbReference type="Gene3D" id="3.10.150.10">
    <property type="entry name" value="DNA Polymerase III, subunit A, domain 2"/>
    <property type="match status" value="3"/>
</dbReference>
<dbReference type="SMART" id="SM00480">
    <property type="entry name" value="POL3Bc"/>
    <property type="match status" value="1"/>
</dbReference>
<dbReference type="PIRSF" id="PIRSF000804">
    <property type="entry name" value="DNA_pol_III_b"/>
    <property type="match status" value="1"/>
</dbReference>
<dbReference type="InterPro" id="IPR046938">
    <property type="entry name" value="DNA_clamp_sf"/>
</dbReference>
<evidence type="ECO:0000256" key="3">
    <source>
        <dbReference type="ARBA" id="ARBA00022490"/>
    </source>
</evidence>
<dbReference type="Pfam" id="PF00712">
    <property type="entry name" value="DNA_pol3_beta"/>
    <property type="match status" value="1"/>
</dbReference>
<dbReference type="GO" id="GO:0003887">
    <property type="term" value="F:DNA-directed DNA polymerase activity"/>
    <property type="evidence" value="ECO:0007669"/>
    <property type="project" value="UniProtKB-KW"/>
</dbReference>
<dbReference type="PANTHER" id="PTHR30478">
    <property type="entry name" value="DNA POLYMERASE III SUBUNIT BETA"/>
    <property type="match status" value="1"/>
</dbReference>
<dbReference type="AlphaFoldDB" id="A0A1W1CIV4"/>
<dbReference type="CDD" id="cd00140">
    <property type="entry name" value="beta_clamp"/>
    <property type="match status" value="1"/>
</dbReference>
<dbReference type="Pfam" id="PF02768">
    <property type="entry name" value="DNA_pol3_beta_3"/>
    <property type="match status" value="1"/>
</dbReference>
<name>A0A1W1CIV4_9ZZZZ</name>
<accession>A0A1W1CIV4</accession>
<dbReference type="GO" id="GO:0003677">
    <property type="term" value="F:DNA binding"/>
    <property type="evidence" value="ECO:0007669"/>
    <property type="project" value="UniProtKB-KW"/>
</dbReference>
<evidence type="ECO:0000313" key="12">
    <source>
        <dbReference type="EMBL" id="SFV65810.1"/>
    </source>
</evidence>
<dbReference type="InterPro" id="IPR022635">
    <property type="entry name" value="DNA_polIII_beta_C"/>
</dbReference>
<feature type="domain" description="DNA polymerase III beta sliding clamp C-terminal" evidence="11">
    <location>
        <begin position="241"/>
        <end position="352"/>
    </location>
</feature>
<evidence type="ECO:0000259" key="11">
    <source>
        <dbReference type="Pfam" id="PF02768"/>
    </source>
</evidence>
<dbReference type="EMBL" id="FPHH01000090">
    <property type="protein sequence ID" value="SFV65810.1"/>
    <property type="molecule type" value="Genomic_DNA"/>
</dbReference>
<dbReference type="NCBIfam" id="TIGR00663">
    <property type="entry name" value="dnan"/>
    <property type="match status" value="1"/>
</dbReference>
<keyword evidence="7" id="KW-0239">DNA-directed DNA polymerase</keyword>